<dbReference type="Proteomes" id="UP001172310">
    <property type="component" value="Unassembled WGS sequence"/>
</dbReference>
<proteinExistence type="inferred from homology"/>
<dbReference type="RefSeq" id="WP_003097396.1">
    <property type="nucleotide sequence ID" value="NZ_CABHNJ010000030.1"/>
</dbReference>
<dbReference type="GO" id="GO:0004126">
    <property type="term" value="F:cytidine deaminase activity"/>
    <property type="evidence" value="ECO:0007669"/>
    <property type="project" value="UniProtKB-UniRule"/>
</dbReference>
<comment type="catalytic activity">
    <reaction evidence="10 14">
        <text>2'-deoxycytidine + H2O + H(+) = 2'-deoxyuridine + NH4(+)</text>
        <dbReference type="Rhea" id="RHEA:13433"/>
        <dbReference type="ChEBI" id="CHEBI:15377"/>
        <dbReference type="ChEBI" id="CHEBI:15378"/>
        <dbReference type="ChEBI" id="CHEBI:15698"/>
        <dbReference type="ChEBI" id="CHEBI:16450"/>
        <dbReference type="ChEBI" id="CHEBI:28938"/>
        <dbReference type="EC" id="3.5.4.5"/>
    </reaction>
</comment>
<feature type="binding site" evidence="13">
    <location>
        <position position="56"/>
    </location>
    <ligand>
        <name>Zn(2+)</name>
        <dbReference type="ChEBI" id="CHEBI:29105"/>
        <note>catalytic</note>
    </ligand>
</feature>
<evidence type="ECO:0000256" key="4">
    <source>
        <dbReference type="ARBA" id="ARBA00012783"/>
    </source>
</evidence>
<dbReference type="CDD" id="cd01283">
    <property type="entry name" value="cytidine_deaminase"/>
    <property type="match status" value="1"/>
</dbReference>
<accession>A0A564TIC3</accession>
<dbReference type="FunFam" id="3.40.140.10:FF:000008">
    <property type="entry name" value="Cytidine deaminase"/>
    <property type="match status" value="1"/>
</dbReference>
<dbReference type="AlphaFoldDB" id="A0A564TIC3"/>
<sequence>MTVTNKDKVIEAARLAAENAYVPYSKFRVGAALITKNGEIFQGCNIENASFGLTNCAERTAIFKAVSEGYCDFECLAVYGDTKEPISPCGACRQVMVEFFESDSKVILIAKDKSTVEMTVGELLPYSFTDLQ</sequence>
<evidence type="ECO:0000256" key="2">
    <source>
        <dbReference type="ARBA" id="ARBA00003949"/>
    </source>
</evidence>
<comment type="catalytic activity">
    <reaction evidence="11 14">
        <text>cytidine + H2O + H(+) = uridine + NH4(+)</text>
        <dbReference type="Rhea" id="RHEA:16069"/>
        <dbReference type="ChEBI" id="CHEBI:15377"/>
        <dbReference type="ChEBI" id="CHEBI:15378"/>
        <dbReference type="ChEBI" id="CHEBI:16704"/>
        <dbReference type="ChEBI" id="CHEBI:17562"/>
        <dbReference type="ChEBI" id="CHEBI:28938"/>
        <dbReference type="EC" id="3.5.4.5"/>
    </reaction>
</comment>
<evidence type="ECO:0000256" key="7">
    <source>
        <dbReference type="ARBA" id="ARBA00022801"/>
    </source>
</evidence>
<dbReference type="NCBIfam" id="TIGR01354">
    <property type="entry name" value="cyt_deam_tetra"/>
    <property type="match status" value="1"/>
</dbReference>
<dbReference type="GO" id="GO:0055086">
    <property type="term" value="P:nucleobase-containing small molecule metabolic process"/>
    <property type="evidence" value="ECO:0007669"/>
    <property type="project" value="UniProtKB-ARBA"/>
</dbReference>
<feature type="domain" description="CMP/dCMP-type deaminase" evidence="15">
    <location>
        <begin position="4"/>
        <end position="131"/>
    </location>
</feature>
<evidence type="ECO:0000256" key="9">
    <source>
        <dbReference type="ARBA" id="ARBA00032005"/>
    </source>
</evidence>
<evidence type="ECO:0000313" key="17">
    <source>
        <dbReference type="EMBL" id="VUX07033.1"/>
    </source>
</evidence>
<dbReference type="Proteomes" id="UP000380217">
    <property type="component" value="Unassembled WGS sequence"/>
</dbReference>
<evidence type="ECO:0000256" key="1">
    <source>
        <dbReference type="ARBA" id="ARBA00001947"/>
    </source>
</evidence>
<evidence type="ECO:0000256" key="5">
    <source>
        <dbReference type="ARBA" id="ARBA00018266"/>
    </source>
</evidence>
<keyword evidence="7 14" id="KW-0378">Hydrolase</keyword>
<keyword evidence="8 13" id="KW-0862">Zinc</keyword>
<gene>
    <name evidence="17" type="primary">cdd_2</name>
    <name evidence="16" type="ORF">QY913_02030</name>
    <name evidence="17" type="ORF">SSSS39_01827</name>
</gene>
<dbReference type="EMBL" id="JAUJGC010000007">
    <property type="protein sequence ID" value="MDN5268953.1"/>
    <property type="molecule type" value="Genomic_DNA"/>
</dbReference>
<dbReference type="GO" id="GO:0042802">
    <property type="term" value="F:identical protein binding"/>
    <property type="evidence" value="ECO:0007669"/>
    <property type="project" value="UniProtKB-ARBA"/>
</dbReference>
<feature type="active site" description="Proton donor" evidence="12">
    <location>
        <position position="58"/>
    </location>
</feature>
<dbReference type="GO" id="GO:0072527">
    <property type="term" value="P:pyrimidine-containing compound metabolic process"/>
    <property type="evidence" value="ECO:0007669"/>
    <property type="project" value="UniProtKB-ARBA"/>
</dbReference>
<evidence type="ECO:0000256" key="11">
    <source>
        <dbReference type="ARBA" id="ARBA00049558"/>
    </source>
</evidence>
<keyword evidence="6 13" id="KW-0479">Metal-binding</keyword>
<comment type="cofactor">
    <cofactor evidence="1 13 14">
        <name>Zn(2+)</name>
        <dbReference type="ChEBI" id="CHEBI:29105"/>
    </cofactor>
</comment>
<evidence type="ECO:0000256" key="8">
    <source>
        <dbReference type="ARBA" id="ARBA00022833"/>
    </source>
</evidence>
<dbReference type="GO" id="GO:0008270">
    <property type="term" value="F:zinc ion binding"/>
    <property type="evidence" value="ECO:0007669"/>
    <property type="project" value="UniProtKB-UniRule"/>
</dbReference>
<dbReference type="InterPro" id="IPR016193">
    <property type="entry name" value="Cytidine_deaminase-like"/>
</dbReference>
<dbReference type="EC" id="3.5.4.5" evidence="4 14"/>
<dbReference type="InterPro" id="IPR016192">
    <property type="entry name" value="APOBEC/CMP_deaminase_Zn-bd"/>
</dbReference>
<dbReference type="SUPFAM" id="SSF53927">
    <property type="entry name" value="Cytidine deaminase-like"/>
    <property type="match status" value="1"/>
</dbReference>
<evidence type="ECO:0000259" key="15">
    <source>
        <dbReference type="PROSITE" id="PS51747"/>
    </source>
</evidence>
<reference evidence="16" key="2">
    <citation type="submission" date="2023-07" db="EMBL/GenBank/DDBJ databases">
        <title>SVep1, a Temperate Phage of Human Oral Commensal Streptococcus vestibularis.</title>
        <authorList>
            <person name="Wu M."/>
            <person name="Zhu Y."/>
            <person name="Li Y."/>
        </authorList>
    </citation>
    <scope>NUCLEOTIDE SEQUENCE</scope>
    <source>
        <strain evidence="16">SVE8</strain>
    </source>
</reference>
<dbReference type="InterPro" id="IPR002125">
    <property type="entry name" value="CMP_dCMP_dom"/>
</dbReference>
<dbReference type="Pfam" id="PF00383">
    <property type="entry name" value="dCMP_cyt_deam_1"/>
    <property type="match status" value="1"/>
</dbReference>
<comment type="function">
    <text evidence="2 14">This enzyme scavenges exogenous and endogenous cytidine and 2'-deoxycytidine for UMP synthesis.</text>
</comment>
<name>A0A564TIC3_STRVE</name>
<dbReference type="EMBL" id="CABHNJ010000030">
    <property type="protein sequence ID" value="VUX07033.1"/>
    <property type="molecule type" value="Genomic_DNA"/>
</dbReference>
<evidence type="ECO:0000256" key="12">
    <source>
        <dbReference type="PIRSR" id="PIRSR606262-1"/>
    </source>
</evidence>
<dbReference type="GO" id="GO:0005829">
    <property type="term" value="C:cytosol"/>
    <property type="evidence" value="ECO:0007669"/>
    <property type="project" value="TreeGrafter"/>
</dbReference>
<organism evidence="17 18">
    <name type="scientific">Streptococcus vestibularis</name>
    <dbReference type="NCBI Taxonomy" id="1343"/>
    <lineage>
        <taxon>Bacteria</taxon>
        <taxon>Bacillati</taxon>
        <taxon>Bacillota</taxon>
        <taxon>Bacilli</taxon>
        <taxon>Lactobacillales</taxon>
        <taxon>Streptococcaceae</taxon>
        <taxon>Streptococcus</taxon>
    </lineage>
</organism>
<reference evidence="17 18" key="1">
    <citation type="submission" date="2019-07" db="EMBL/GenBank/DDBJ databases">
        <authorList>
            <person name="Hibberd C M."/>
            <person name="Gehrig L. J."/>
            <person name="Chang H.-W."/>
            <person name="Venkatesh S."/>
        </authorList>
    </citation>
    <scope>NUCLEOTIDE SEQUENCE [LARGE SCALE GENOMIC DNA]</scope>
    <source>
        <strain evidence="17">Streptococcus_salivarius_SS_Bg39</strain>
    </source>
</reference>
<dbReference type="InterPro" id="IPR050202">
    <property type="entry name" value="Cyt/Deoxycyt_deaminase"/>
</dbReference>
<dbReference type="PROSITE" id="PS00903">
    <property type="entry name" value="CYT_DCMP_DEAMINASES_1"/>
    <property type="match status" value="1"/>
</dbReference>
<feature type="binding site" evidence="13">
    <location>
        <position position="92"/>
    </location>
    <ligand>
        <name>Zn(2+)</name>
        <dbReference type="ChEBI" id="CHEBI:29105"/>
        <note>catalytic</note>
    </ligand>
</feature>
<evidence type="ECO:0000313" key="18">
    <source>
        <dbReference type="Proteomes" id="UP000380217"/>
    </source>
</evidence>
<feature type="binding site" evidence="13">
    <location>
        <position position="89"/>
    </location>
    <ligand>
        <name>Zn(2+)</name>
        <dbReference type="ChEBI" id="CHEBI:29105"/>
        <note>catalytic</note>
    </ligand>
</feature>
<evidence type="ECO:0000256" key="6">
    <source>
        <dbReference type="ARBA" id="ARBA00022723"/>
    </source>
</evidence>
<dbReference type="InterPro" id="IPR006262">
    <property type="entry name" value="Cyt_deam_tetra"/>
</dbReference>
<evidence type="ECO:0000313" key="16">
    <source>
        <dbReference type="EMBL" id="MDN5268953.1"/>
    </source>
</evidence>
<dbReference type="PANTHER" id="PTHR11644">
    <property type="entry name" value="CYTIDINE DEAMINASE"/>
    <property type="match status" value="1"/>
</dbReference>
<evidence type="ECO:0000256" key="3">
    <source>
        <dbReference type="ARBA" id="ARBA00006576"/>
    </source>
</evidence>
<evidence type="ECO:0000256" key="13">
    <source>
        <dbReference type="PIRSR" id="PIRSR606262-3"/>
    </source>
</evidence>
<dbReference type="NCBIfam" id="NF004064">
    <property type="entry name" value="PRK05578.1"/>
    <property type="match status" value="1"/>
</dbReference>
<protein>
    <recommendedName>
        <fullName evidence="5 14">Cytidine deaminase</fullName>
        <ecNumber evidence="4 14">3.5.4.5</ecNumber>
    </recommendedName>
    <alternativeName>
        <fullName evidence="9 14">Cytidine aminohydrolase</fullName>
    </alternativeName>
</protein>
<dbReference type="PANTHER" id="PTHR11644:SF2">
    <property type="entry name" value="CYTIDINE DEAMINASE"/>
    <property type="match status" value="1"/>
</dbReference>
<comment type="similarity">
    <text evidence="3 14">Belongs to the cytidine and deoxycytidylate deaminase family.</text>
</comment>
<dbReference type="Gene3D" id="3.40.140.10">
    <property type="entry name" value="Cytidine Deaminase, domain 2"/>
    <property type="match status" value="1"/>
</dbReference>
<evidence type="ECO:0000256" key="10">
    <source>
        <dbReference type="ARBA" id="ARBA00049252"/>
    </source>
</evidence>
<dbReference type="PROSITE" id="PS51747">
    <property type="entry name" value="CYT_DCMP_DEAMINASES_2"/>
    <property type="match status" value="1"/>
</dbReference>
<evidence type="ECO:0000256" key="14">
    <source>
        <dbReference type="RuleBase" id="RU364006"/>
    </source>
</evidence>